<gene>
    <name evidence="11" type="ORF">Sradi_3442100</name>
</gene>
<evidence type="ECO:0000259" key="10">
    <source>
        <dbReference type="PROSITE" id="PS50071"/>
    </source>
</evidence>
<keyword evidence="4 8" id="KW-0238">DNA-binding</keyword>
<dbReference type="InterPro" id="IPR050224">
    <property type="entry name" value="TALE_homeobox"/>
</dbReference>
<evidence type="ECO:0000256" key="6">
    <source>
        <dbReference type="ARBA" id="ARBA00023163"/>
    </source>
</evidence>
<dbReference type="GO" id="GO:0006355">
    <property type="term" value="P:regulation of DNA-templated transcription"/>
    <property type="evidence" value="ECO:0007669"/>
    <property type="project" value="InterPro"/>
</dbReference>
<reference evidence="11" key="2">
    <citation type="journal article" date="2024" name="Plant">
        <title>Genomic evolution and insights into agronomic trait innovations of Sesamum species.</title>
        <authorList>
            <person name="Miao H."/>
            <person name="Wang L."/>
            <person name="Qu L."/>
            <person name="Liu H."/>
            <person name="Sun Y."/>
            <person name="Le M."/>
            <person name="Wang Q."/>
            <person name="Wei S."/>
            <person name="Zheng Y."/>
            <person name="Lin W."/>
            <person name="Duan Y."/>
            <person name="Cao H."/>
            <person name="Xiong S."/>
            <person name="Wang X."/>
            <person name="Wei L."/>
            <person name="Li C."/>
            <person name="Ma Q."/>
            <person name="Ju M."/>
            <person name="Zhao R."/>
            <person name="Li G."/>
            <person name="Mu C."/>
            <person name="Tian Q."/>
            <person name="Mei H."/>
            <person name="Zhang T."/>
            <person name="Gao T."/>
            <person name="Zhang H."/>
        </authorList>
    </citation>
    <scope>NUCLEOTIDE SEQUENCE</scope>
    <source>
        <strain evidence="11">G02</strain>
    </source>
</reference>
<reference evidence="11" key="1">
    <citation type="submission" date="2020-06" db="EMBL/GenBank/DDBJ databases">
        <authorList>
            <person name="Li T."/>
            <person name="Hu X."/>
            <person name="Zhang T."/>
            <person name="Song X."/>
            <person name="Zhang H."/>
            <person name="Dai N."/>
            <person name="Sheng W."/>
            <person name="Hou X."/>
            <person name="Wei L."/>
        </authorList>
    </citation>
    <scope>NUCLEOTIDE SEQUENCE</scope>
    <source>
        <strain evidence="11">G02</strain>
        <tissue evidence="11">Leaf</tissue>
    </source>
</reference>
<feature type="domain" description="Homeobox" evidence="10">
    <location>
        <begin position="402"/>
        <end position="465"/>
    </location>
</feature>
<comment type="similarity">
    <text evidence="2">Belongs to the TALE/BELL homeobox family.</text>
</comment>
<dbReference type="SMART" id="SM00574">
    <property type="entry name" value="POX"/>
    <property type="match status" value="1"/>
</dbReference>
<evidence type="ECO:0000313" key="11">
    <source>
        <dbReference type="EMBL" id="KAL0375264.1"/>
    </source>
</evidence>
<dbReference type="CDD" id="cd00086">
    <property type="entry name" value="homeodomain"/>
    <property type="match status" value="1"/>
</dbReference>
<evidence type="ECO:0000256" key="7">
    <source>
        <dbReference type="ARBA" id="ARBA00023242"/>
    </source>
</evidence>
<evidence type="ECO:0000256" key="3">
    <source>
        <dbReference type="ARBA" id="ARBA00023015"/>
    </source>
</evidence>
<keyword evidence="6" id="KW-0804">Transcription</keyword>
<dbReference type="InterPro" id="IPR006563">
    <property type="entry name" value="POX_dom"/>
</dbReference>
<dbReference type="AlphaFoldDB" id="A0AAW2R5L8"/>
<dbReference type="GO" id="GO:0003677">
    <property type="term" value="F:DNA binding"/>
    <property type="evidence" value="ECO:0007669"/>
    <property type="project" value="UniProtKB-UniRule"/>
</dbReference>
<evidence type="ECO:0000256" key="9">
    <source>
        <dbReference type="SAM" id="MobiDB-lite"/>
    </source>
</evidence>
<dbReference type="Gene3D" id="1.10.10.60">
    <property type="entry name" value="Homeodomain-like"/>
    <property type="match status" value="1"/>
</dbReference>
<keyword evidence="5 8" id="KW-0371">Homeobox</keyword>
<protein>
    <submittedName>
        <fullName evidence="11">BEL1-like homeodomain protein 9</fullName>
    </submittedName>
</protein>
<feature type="compositionally biased region" description="Basic and acidic residues" evidence="9">
    <location>
        <begin position="482"/>
        <end position="494"/>
    </location>
</feature>
<evidence type="ECO:0000256" key="1">
    <source>
        <dbReference type="ARBA" id="ARBA00004123"/>
    </source>
</evidence>
<organism evidence="11">
    <name type="scientific">Sesamum radiatum</name>
    <name type="common">Black benniseed</name>
    <dbReference type="NCBI Taxonomy" id="300843"/>
    <lineage>
        <taxon>Eukaryota</taxon>
        <taxon>Viridiplantae</taxon>
        <taxon>Streptophyta</taxon>
        <taxon>Embryophyta</taxon>
        <taxon>Tracheophyta</taxon>
        <taxon>Spermatophyta</taxon>
        <taxon>Magnoliopsida</taxon>
        <taxon>eudicotyledons</taxon>
        <taxon>Gunneridae</taxon>
        <taxon>Pentapetalae</taxon>
        <taxon>asterids</taxon>
        <taxon>lamiids</taxon>
        <taxon>Lamiales</taxon>
        <taxon>Pedaliaceae</taxon>
        <taxon>Sesamum</taxon>
    </lineage>
</organism>
<feature type="DNA-binding region" description="Homeobox" evidence="8">
    <location>
        <begin position="404"/>
        <end position="466"/>
    </location>
</feature>
<accession>A0AAW2R5L8</accession>
<evidence type="ECO:0000256" key="8">
    <source>
        <dbReference type="PROSITE-ProRule" id="PRU00108"/>
    </source>
</evidence>
<comment type="caution">
    <text evidence="11">The sequence shown here is derived from an EMBL/GenBank/DDBJ whole genome shotgun (WGS) entry which is preliminary data.</text>
</comment>
<proteinExistence type="inferred from homology"/>
<feature type="region of interest" description="Disordered" evidence="9">
    <location>
        <begin position="474"/>
        <end position="496"/>
    </location>
</feature>
<dbReference type="Pfam" id="PF05920">
    <property type="entry name" value="Homeobox_KN"/>
    <property type="match status" value="1"/>
</dbReference>
<dbReference type="InterPro" id="IPR008422">
    <property type="entry name" value="KN_HD"/>
</dbReference>
<dbReference type="InterPro" id="IPR001356">
    <property type="entry name" value="HD"/>
</dbReference>
<evidence type="ECO:0000256" key="4">
    <source>
        <dbReference type="ARBA" id="ARBA00023125"/>
    </source>
</evidence>
<dbReference type="PANTHER" id="PTHR11850">
    <property type="entry name" value="HOMEOBOX PROTEIN TRANSCRIPTION FACTORS"/>
    <property type="match status" value="1"/>
</dbReference>
<dbReference type="PROSITE" id="PS50071">
    <property type="entry name" value="HOMEOBOX_2"/>
    <property type="match status" value="1"/>
</dbReference>
<name>A0AAW2R5L8_SESRA</name>
<keyword evidence="3" id="KW-0805">Transcription regulation</keyword>
<evidence type="ECO:0000256" key="2">
    <source>
        <dbReference type="ARBA" id="ARBA00006454"/>
    </source>
</evidence>
<dbReference type="EMBL" id="JACGWJ010000014">
    <property type="protein sequence ID" value="KAL0375264.1"/>
    <property type="molecule type" value="Genomic_DNA"/>
</dbReference>
<dbReference type="InterPro" id="IPR009057">
    <property type="entry name" value="Homeodomain-like_sf"/>
</dbReference>
<dbReference type="Pfam" id="PF07526">
    <property type="entry name" value="POX"/>
    <property type="match status" value="1"/>
</dbReference>
<dbReference type="SUPFAM" id="SSF46689">
    <property type="entry name" value="Homeodomain-like"/>
    <property type="match status" value="1"/>
</dbReference>
<dbReference type="GO" id="GO:0005634">
    <property type="term" value="C:nucleus"/>
    <property type="evidence" value="ECO:0007669"/>
    <property type="project" value="UniProtKB-SubCell"/>
</dbReference>
<comment type="subcellular location">
    <subcellularLocation>
        <location evidence="1 8">Nucleus</location>
    </subcellularLocation>
</comment>
<dbReference type="FunFam" id="1.10.10.60:FF:000117">
    <property type="entry name" value="BEL1-like homeodomain protein 9"/>
    <property type="match status" value="1"/>
</dbReference>
<sequence>MAEGLESYHVPQQSRRDKLRVNNHSPASLDNLQSCCAPLLSAYDPPLISSDFNLHRQSFSLAPMTNAGVKEEGMNLMGFVGGNHHMYVDPQLGPLQLNPTSIQDISGSPCVYAPPPPHCYRGVLLDQSFHGNEVVVYKPDQTLSVPHQHPNANTNTAATNGQSLSLSLSSHHSNNLPLELNLHRYDSSMFSNNKVSGGLLVSCNGAGSTSIQLSKSSVPLGPFTGYASVLKGSRFLKPAQQLLEELCDVGRGIGIYAEKIGADSSLLDPPPTESLSGNGIADDSLNFSADGGEQTRKKSRLLSMLDEVYKRYKQYYQQMQAAVAAFESVAGLSSAAPFANLALKAMSKHFRCLKNAITDQLQFTTKCHGKINCERDETHRLENSGKTSYGERMFQSTGFIDQPVWRPQRGLPERAVTVLRAWLFEHFLHPYPTDTDKLMLAKQTGLSRNQVSNWFINARVRLWKPMVEEIHMLETRQSQKPSQREEQPPNRLNDHLPTSCSIECENASTSIQRIGEIPLKRNREDPTETAARGNEEPMKFSYDNLLHNPRLGVGVSHPGGHGGVSLTLGLHQNNMGLLDPYPINAARRFGLESHGEGYVVSGFAAQNRQFGRDINMDGQLMHDFVG</sequence>
<evidence type="ECO:0000256" key="5">
    <source>
        <dbReference type="ARBA" id="ARBA00023155"/>
    </source>
</evidence>
<keyword evidence="7 8" id="KW-0539">Nucleus</keyword>
<dbReference type="SMART" id="SM00389">
    <property type="entry name" value="HOX"/>
    <property type="match status" value="1"/>
</dbReference>